<feature type="compositionally biased region" description="Low complexity" evidence="1">
    <location>
        <begin position="439"/>
        <end position="450"/>
    </location>
</feature>
<dbReference type="PANTHER" id="PTHR31138:SF1">
    <property type="entry name" value="PDZ DOMAIN-CONTAINING PROTEIN"/>
    <property type="match status" value="1"/>
</dbReference>
<protein>
    <submittedName>
        <fullName evidence="2">Uncharacterized protein</fullName>
    </submittedName>
</protein>
<feature type="region of interest" description="Disordered" evidence="1">
    <location>
        <begin position="249"/>
        <end position="283"/>
    </location>
</feature>
<dbReference type="PANTHER" id="PTHR31138">
    <property type="entry name" value="CHROMOSOME 19, WHOLE GENOME SHOTGUN SEQUENCE"/>
    <property type="match status" value="1"/>
</dbReference>
<dbReference type="EMBL" id="JANBPU010000148">
    <property type="protein sequence ID" value="KAJ1915384.1"/>
    <property type="molecule type" value="Genomic_DNA"/>
</dbReference>
<gene>
    <name evidence="2" type="ORF">H4219_004349</name>
</gene>
<feature type="compositionally biased region" description="Low complexity" evidence="1">
    <location>
        <begin position="709"/>
        <end position="723"/>
    </location>
</feature>
<comment type="caution">
    <text evidence="2">The sequence shown here is derived from an EMBL/GenBank/DDBJ whole genome shotgun (WGS) entry which is preliminary data.</text>
</comment>
<feature type="region of interest" description="Disordered" evidence="1">
    <location>
        <begin position="1"/>
        <end position="68"/>
    </location>
</feature>
<accession>A0A9W7ZRZ1</accession>
<proteinExistence type="predicted"/>
<feature type="region of interest" description="Disordered" evidence="1">
    <location>
        <begin position="637"/>
        <end position="726"/>
    </location>
</feature>
<evidence type="ECO:0000313" key="2">
    <source>
        <dbReference type="EMBL" id="KAJ1915384.1"/>
    </source>
</evidence>
<feature type="compositionally biased region" description="Basic and acidic residues" evidence="1">
    <location>
        <begin position="1055"/>
        <end position="1070"/>
    </location>
</feature>
<feature type="compositionally biased region" description="Basic and acidic residues" evidence="1">
    <location>
        <begin position="15"/>
        <end position="28"/>
    </location>
</feature>
<evidence type="ECO:0000256" key="1">
    <source>
        <dbReference type="SAM" id="MobiDB-lite"/>
    </source>
</evidence>
<feature type="compositionally biased region" description="Basic and acidic residues" evidence="1">
    <location>
        <begin position="1000"/>
        <end position="1011"/>
    </location>
</feature>
<name>A0A9W7ZRZ1_9FUNG</name>
<reference evidence="2" key="1">
    <citation type="submission" date="2022-07" db="EMBL/GenBank/DDBJ databases">
        <title>Phylogenomic reconstructions and comparative analyses of Kickxellomycotina fungi.</title>
        <authorList>
            <person name="Reynolds N.K."/>
            <person name="Stajich J.E."/>
            <person name="Barry K."/>
            <person name="Grigoriev I.V."/>
            <person name="Crous P."/>
            <person name="Smith M.E."/>
        </authorList>
    </citation>
    <scope>NUCLEOTIDE SEQUENCE</scope>
    <source>
        <strain evidence="2">NBRC 100468</strain>
    </source>
</reference>
<evidence type="ECO:0000313" key="3">
    <source>
        <dbReference type="Proteomes" id="UP001150538"/>
    </source>
</evidence>
<feature type="compositionally biased region" description="Low complexity" evidence="1">
    <location>
        <begin position="1013"/>
        <end position="1027"/>
    </location>
</feature>
<feature type="compositionally biased region" description="Polar residues" evidence="1">
    <location>
        <begin position="476"/>
        <end position="485"/>
    </location>
</feature>
<feature type="compositionally biased region" description="Low complexity" evidence="1">
    <location>
        <begin position="644"/>
        <end position="663"/>
    </location>
</feature>
<sequence>METELPPFVKRHSVREKFENMVESENAKMKGKSPPPTTGIAGSGGGGSSSDHHQGRQQESSPDVRQLPPQLRSRLAAEKVWSFACLLRGKAQATKSLTTEQITASTLLTNDAILEWLSKLKFEEFGFKRQINSLDAVQVLESFNTVVQSIEKFVVDINKGDLIQTSVRKAGEWWEQASRLSSDLETKESPNINPHIRAIKEVLAQLRDTLAVIIRMAITVPNFFSLVDDMLGWIHNLFRLYFLESEEGGGEDADNQGASSSFKPSSSTTDAANTSSGQRKVSNDQFISKVKEPLKRAADYTIYGGHQQPSREEQEEASGNEKFAYSQSSAKDALKKSLISIVSECRSDPKSAEALRFLSRAMQLLYHHITAAVKSSRIRNDKYNDFTECVLELLRRLSSTSLSPVNKFVDSGYTLVSELPYDEALQKWFDDINKLLNPASSSSSSRSSPPASSPSPHPGGDKGDNKGKAKSRDQQEQQSPSTTATSEEEKLVMEIINDTISIFKNTKQLQAFIKFREDAKQLIEACNCNPVIVQLRNSFRSFYQNLLVLDENDNPRPDQAVRQRDMYYDIAKAAVGPFLSSIKYVPLPRMVHIDQYTQIAVDMATADISGILPNNIQVVTTADFSLGGTIGNISFNNDHPPNISGSGSTSSNSSSSISSSSNTDGGGGIDSKAVGGGGGVLTKIKKSAKNKRKRSKTSSSDKQRLLKGSSPSNNHNNNNNVDSKNSDTELTLNISLKNLNTSITDAIYYYNRTKGLCKWFSDTGTVSIICPNRGIDISIQLLLLPNKKLFSISPSSLTKQQKQQQPSSVGNAKKSEQITASLNRLRCWLLSCHLLDIDIQINDLDIKLNSHAKPNLLYTVLKPRVKKRLKQEIAFGIRKNLTDFFGTLNDIIYSQSFYITHEGGSDGGEGDYNGDSIGGNGQEGGNSQVVLPRGGGNDDDDDAVGRRRRSPDKGREDKDTPMRQHSVHSRDLAPKDSDDNDHDVEDFIRFSPPGSSWPNNKKEREGDEAAKHNNNNNSVAVVGNSNNKRNTDMQVTQSGGGGSANDAQNRNTGRNNDDNHKEEVEGHGNGEDGNVGATTTTTAAAAGTSPSSTSLPKQKANIMRRDNNNKTSESPSFKNGHVGVGDEVWEEIEAKNGAKSS</sequence>
<dbReference type="AlphaFoldDB" id="A0A9W7ZRZ1"/>
<feature type="region of interest" description="Disordered" evidence="1">
    <location>
        <begin position="907"/>
        <end position="1141"/>
    </location>
</feature>
<feature type="compositionally biased region" description="Gly residues" evidence="1">
    <location>
        <begin position="664"/>
        <end position="680"/>
    </location>
</feature>
<feature type="compositionally biased region" description="Gly residues" evidence="1">
    <location>
        <begin position="907"/>
        <end position="924"/>
    </location>
</feature>
<feature type="compositionally biased region" description="Basic and acidic residues" evidence="1">
    <location>
        <begin position="1132"/>
        <end position="1141"/>
    </location>
</feature>
<feature type="compositionally biased region" description="Low complexity" evidence="1">
    <location>
        <begin position="259"/>
        <end position="276"/>
    </location>
</feature>
<organism evidence="2 3">
    <name type="scientific">Mycoemilia scoparia</name>
    <dbReference type="NCBI Taxonomy" id="417184"/>
    <lineage>
        <taxon>Eukaryota</taxon>
        <taxon>Fungi</taxon>
        <taxon>Fungi incertae sedis</taxon>
        <taxon>Zoopagomycota</taxon>
        <taxon>Kickxellomycotina</taxon>
        <taxon>Kickxellomycetes</taxon>
        <taxon>Kickxellales</taxon>
        <taxon>Kickxellaceae</taxon>
        <taxon>Mycoemilia</taxon>
    </lineage>
</organism>
<feature type="region of interest" description="Disordered" evidence="1">
    <location>
        <begin position="439"/>
        <end position="489"/>
    </location>
</feature>
<feature type="compositionally biased region" description="Polar residues" evidence="1">
    <location>
        <begin position="1045"/>
        <end position="1054"/>
    </location>
</feature>
<keyword evidence="3" id="KW-1185">Reference proteome</keyword>
<feature type="compositionally biased region" description="Basic and acidic residues" evidence="1">
    <location>
        <begin position="951"/>
        <end position="977"/>
    </location>
</feature>
<feature type="compositionally biased region" description="Basic residues" evidence="1">
    <location>
        <begin position="683"/>
        <end position="696"/>
    </location>
</feature>
<feature type="compositionally biased region" description="Low complexity" evidence="1">
    <location>
        <begin position="1076"/>
        <end position="1094"/>
    </location>
</feature>
<feature type="compositionally biased region" description="Basic and acidic residues" evidence="1">
    <location>
        <begin position="459"/>
        <end position="475"/>
    </location>
</feature>
<dbReference type="Proteomes" id="UP001150538">
    <property type="component" value="Unassembled WGS sequence"/>
</dbReference>